<dbReference type="GO" id="GO:0016740">
    <property type="term" value="F:transferase activity"/>
    <property type="evidence" value="ECO:0007669"/>
    <property type="project" value="UniProtKB-KW"/>
</dbReference>
<reference evidence="1" key="2">
    <citation type="journal article" date="2021" name="Microbiome">
        <title>Successional dynamics and alternative stable states in a saline activated sludge microbial community over 9 years.</title>
        <authorList>
            <person name="Wang Y."/>
            <person name="Ye J."/>
            <person name="Ju F."/>
            <person name="Liu L."/>
            <person name="Boyd J.A."/>
            <person name="Deng Y."/>
            <person name="Parks D.H."/>
            <person name="Jiang X."/>
            <person name="Yin X."/>
            <person name="Woodcroft B.J."/>
            <person name="Tyson G.W."/>
            <person name="Hugenholtz P."/>
            <person name="Polz M.F."/>
            <person name="Zhang T."/>
        </authorList>
    </citation>
    <scope>NUCLEOTIDE SEQUENCE</scope>
    <source>
        <strain evidence="1">HKST-UBA02</strain>
    </source>
</reference>
<dbReference type="Proteomes" id="UP000739538">
    <property type="component" value="Unassembled WGS sequence"/>
</dbReference>
<proteinExistence type="predicted"/>
<dbReference type="Pfam" id="PF08843">
    <property type="entry name" value="AbiEii"/>
    <property type="match status" value="1"/>
</dbReference>
<evidence type="ECO:0000313" key="2">
    <source>
        <dbReference type="Proteomes" id="UP000739538"/>
    </source>
</evidence>
<sequence length="339" mass="38155">MRLGFLALPENERRLYIEQAAARRGLSTVILEKDLWVCWLLGILFESEFAGSLVFKGGTSLSKVFGAIDRFSEDIDLSLSPAFLALPEAGTSRNQANRWMTNAEAACGTTVQNQIAPALETAVAGILGVRDRAWFEFLTDPVTHSPVLMFHYPSTQPAGFEYLERAVKLEFGSLTDQQPVGRHQVRPWVAEILPDAFSDWRCEVVALELERSFWEKATILHAEYHRPADKPTPGRFSRHYADTAALAKHPTASTAADQHELRNRVVEWKSQFFGSAWANYDQARSGTFRLVPPPERLPALRRDYQAMRDMYLTEPASFDDVLSVLSELEARINLPQADS</sequence>
<dbReference type="InterPro" id="IPR014942">
    <property type="entry name" value="AbiEii"/>
</dbReference>
<evidence type="ECO:0000313" key="1">
    <source>
        <dbReference type="EMBL" id="MCA9757447.1"/>
    </source>
</evidence>
<accession>A0A956SE87</accession>
<dbReference type="AlphaFoldDB" id="A0A956SE87"/>
<gene>
    <name evidence="1" type="ORF">KDA27_16705</name>
</gene>
<comment type="caution">
    <text evidence="1">The sequence shown here is derived from an EMBL/GenBank/DDBJ whole genome shotgun (WGS) entry which is preliminary data.</text>
</comment>
<keyword evidence="1" id="KW-0808">Transferase</keyword>
<name>A0A956SE87_UNCEI</name>
<dbReference type="Gene3D" id="3.10.450.620">
    <property type="entry name" value="JHP933, nucleotidyltransferase-like core domain"/>
    <property type="match status" value="1"/>
</dbReference>
<protein>
    <submittedName>
        <fullName evidence="1">Nucleotidyl transferase AbiEii/AbiGii toxin family protein</fullName>
    </submittedName>
</protein>
<reference evidence="1" key="1">
    <citation type="submission" date="2020-04" db="EMBL/GenBank/DDBJ databases">
        <authorList>
            <person name="Zhang T."/>
        </authorList>
    </citation>
    <scope>NUCLEOTIDE SEQUENCE</scope>
    <source>
        <strain evidence="1">HKST-UBA02</strain>
    </source>
</reference>
<organism evidence="1 2">
    <name type="scientific">Eiseniibacteriota bacterium</name>
    <dbReference type="NCBI Taxonomy" id="2212470"/>
    <lineage>
        <taxon>Bacteria</taxon>
        <taxon>Candidatus Eiseniibacteriota</taxon>
    </lineage>
</organism>
<dbReference type="EMBL" id="JAGQHS010000099">
    <property type="protein sequence ID" value="MCA9757447.1"/>
    <property type="molecule type" value="Genomic_DNA"/>
</dbReference>